<dbReference type="PANTHER" id="PTHR11669:SF0">
    <property type="entry name" value="PROTEIN STICHEL-LIKE 2"/>
    <property type="match status" value="1"/>
</dbReference>
<dbReference type="InterPro" id="IPR003593">
    <property type="entry name" value="AAA+_ATPase"/>
</dbReference>
<dbReference type="GO" id="GO:0003677">
    <property type="term" value="F:DNA binding"/>
    <property type="evidence" value="ECO:0007669"/>
    <property type="project" value="InterPro"/>
</dbReference>
<evidence type="ECO:0000256" key="11">
    <source>
        <dbReference type="ARBA" id="ARBA00049244"/>
    </source>
</evidence>
<dbReference type="SMART" id="SM00382">
    <property type="entry name" value="AAA"/>
    <property type="match status" value="1"/>
</dbReference>
<dbReference type="InterPro" id="IPR008921">
    <property type="entry name" value="DNA_pol3_clamp-load_cplx_C"/>
</dbReference>
<dbReference type="GO" id="GO:0006261">
    <property type="term" value="P:DNA-templated DNA replication"/>
    <property type="evidence" value="ECO:0007669"/>
    <property type="project" value="TreeGrafter"/>
</dbReference>
<keyword evidence="5" id="KW-0235">DNA replication</keyword>
<comment type="catalytic activity">
    <reaction evidence="11">
        <text>DNA(n) + a 2'-deoxyribonucleoside 5'-triphosphate = DNA(n+1) + diphosphate</text>
        <dbReference type="Rhea" id="RHEA:22508"/>
        <dbReference type="Rhea" id="RHEA-COMP:17339"/>
        <dbReference type="Rhea" id="RHEA-COMP:17340"/>
        <dbReference type="ChEBI" id="CHEBI:33019"/>
        <dbReference type="ChEBI" id="CHEBI:61560"/>
        <dbReference type="ChEBI" id="CHEBI:173112"/>
        <dbReference type="EC" id="2.7.7.7"/>
    </reaction>
</comment>
<dbReference type="SUPFAM" id="SSF52540">
    <property type="entry name" value="P-loop containing nucleoside triphosphate hydrolases"/>
    <property type="match status" value="1"/>
</dbReference>
<evidence type="ECO:0000256" key="12">
    <source>
        <dbReference type="SAM" id="MobiDB-lite"/>
    </source>
</evidence>
<keyword evidence="9" id="KW-0067">ATP-binding</keyword>
<dbReference type="EC" id="2.7.7.7" evidence="2"/>
<comment type="similarity">
    <text evidence="1">Belongs to the DnaX/STICHEL family.</text>
</comment>
<dbReference type="FunFam" id="3.40.50.300:FF:000014">
    <property type="entry name" value="DNA polymerase III subunit gamma/tau"/>
    <property type="match status" value="1"/>
</dbReference>
<feature type="compositionally biased region" description="Low complexity" evidence="12">
    <location>
        <begin position="984"/>
        <end position="996"/>
    </location>
</feature>
<evidence type="ECO:0000256" key="3">
    <source>
        <dbReference type="ARBA" id="ARBA00022679"/>
    </source>
</evidence>
<dbReference type="Gene3D" id="1.20.272.10">
    <property type="match status" value="1"/>
</dbReference>
<dbReference type="EMBL" id="LSTQ01000023">
    <property type="protein sequence ID" value="OAH26685.1"/>
    <property type="molecule type" value="Genomic_DNA"/>
</dbReference>
<feature type="compositionally biased region" description="Low complexity" evidence="12">
    <location>
        <begin position="372"/>
        <end position="406"/>
    </location>
</feature>
<dbReference type="Pfam" id="PF12169">
    <property type="entry name" value="DNA_pol3_gamma3"/>
    <property type="match status" value="1"/>
</dbReference>
<dbReference type="NCBIfam" id="TIGR02397">
    <property type="entry name" value="dnaX_nterm"/>
    <property type="match status" value="1"/>
</dbReference>
<evidence type="ECO:0000256" key="10">
    <source>
        <dbReference type="ARBA" id="ARBA00022932"/>
    </source>
</evidence>
<reference evidence="15" key="1">
    <citation type="submission" date="2016-02" db="EMBL/GenBank/DDBJ databases">
        <authorList>
            <person name="Kaur G."/>
            <person name="Nair G.R."/>
            <person name="Mayilraj S."/>
        </authorList>
    </citation>
    <scope>NUCLEOTIDE SEQUENCE [LARGE SCALE GENOMIC DNA]</scope>
    <source>
        <strain evidence="15">GA-15</strain>
    </source>
</reference>
<dbReference type="InterPro" id="IPR022754">
    <property type="entry name" value="DNA_pol_III_gamma-3"/>
</dbReference>
<dbReference type="GO" id="GO:0005524">
    <property type="term" value="F:ATP binding"/>
    <property type="evidence" value="ECO:0007669"/>
    <property type="project" value="UniProtKB-KW"/>
</dbReference>
<evidence type="ECO:0000256" key="7">
    <source>
        <dbReference type="ARBA" id="ARBA00022741"/>
    </source>
</evidence>
<organism evidence="14 15">
    <name type="scientific">Corynebacterium stationis</name>
    <dbReference type="NCBI Taxonomy" id="1705"/>
    <lineage>
        <taxon>Bacteria</taxon>
        <taxon>Bacillati</taxon>
        <taxon>Actinomycetota</taxon>
        <taxon>Actinomycetes</taxon>
        <taxon>Mycobacteriales</taxon>
        <taxon>Corynebacteriaceae</taxon>
        <taxon>Corynebacterium</taxon>
    </lineage>
</organism>
<evidence type="ECO:0000256" key="6">
    <source>
        <dbReference type="ARBA" id="ARBA00022723"/>
    </source>
</evidence>
<keyword evidence="4" id="KW-0548">Nucleotidyltransferase</keyword>
<dbReference type="AlphaFoldDB" id="A0A177IF38"/>
<dbReference type="GO" id="GO:0046872">
    <property type="term" value="F:metal ion binding"/>
    <property type="evidence" value="ECO:0007669"/>
    <property type="project" value="UniProtKB-KW"/>
</dbReference>
<evidence type="ECO:0000313" key="14">
    <source>
        <dbReference type="EMBL" id="OAH26685.1"/>
    </source>
</evidence>
<dbReference type="Pfam" id="PF13177">
    <property type="entry name" value="DNA_pol3_delta2"/>
    <property type="match status" value="1"/>
</dbReference>
<evidence type="ECO:0000256" key="4">
    <source>
        <dbReference type="ARBA" id="ARBA00022695"/>
    </source>
</evidence>
<dbReference type="CDD" id="cd00009">
    <property type="entry name" value="AAA"/>
    <property type="match status" value="1"/>
</dbReference>
<evidence type="ECO:0000313" key="15">
    <source>
        <dbReference type="Proteomes" id="UP000076947"/>
    </source>
</evidence>
<sequence length="1045" mass="110705">MALYRKYRPATFAEVVGQEQVTQPLSAALDAGRINHAYLFSGPRGCGKTSSARIMARSLNCVQGPTSQPCGQCASCISLAPGGPGNLDVTELDAASHNSVEDMRELRERAYYAPADSRYRIFIIDEAHMVTNQGFNALLKIVEEPPEHLIFIFATTEPDKVIGTIRSRTHHYPFRLLTPPAMKGLLERTVASEGVFVEDSVYPMVISAGGGSPRDTLSILDQLLAGAGPNGLTYDIARPLLGVTDETLLDDTIAALAQGDKAALFKHVDAIIEAGHEPRRFAVDLLARLRDLMILQAVPDAIAAGLVDAPVDRGQILTEQAQLFNGTQLAHYAATVNEQIGALRGATSPRLLLEILCAHLVMEPASTEVSVAGSAPAQSAPAGSGANAGTSTPTGGTPAGNSPAGTTQGGSGQVSNAPSGMAAAQQAAAAIAARRNQQREQTQPQQSQAQQSQQQPQAQRPPQQVQQAPQQQPQQEQWTQQPAQPAPPQETSAEQAPAEQTPVQQPAAQPAYDNRQSAEQGAEQSAPQERQEPQAQWAPQQPQASQPQAASPTAEQPPAQPVSELQQDVQQSWPAPVETSEPAPSQEAEQHQQTAQQEAAEPEQTTSEVTAPEETASEAGTPAAATSPEDVVEQLRNNWQQLRASVSKRNKIAGIMLTEARVLGLRDNTLILGHTTGALAERLNAPANNKDVVAVVAEEAGYQLAVQCIVGTDPAAAGFSAAPPKPKTWNPRAANNAARETGDDDQESESPRDYNTPASSQPADESVKNQVQQPRPNNPQEPEPSQQETPHSNGAEQAASGWGTPRALGGNMGGARDAAQDSQGATQPAQQSNFAQPAQPEQSPPVMNQPPAAAPAVTQPAAAQPAASKPVAPTQEESGQVDWRARIAQAKAQTQQREQELRNSDTFSDGRPLPPDPGPEAYPEYESVPPEDAYAPQSQSQRPSQNAARNQGGFGGGTAQPQANAAHNGASPSNAPQAQPPAQPQTQPQNGKQQEPVAQPQAAYSREAQENEMMDDAREQGNLDRRSATEVAMELLERELGARKL</sequence>
<keyword evidence="10" id="KW-0239">DNA-directed DNA polymerase</keyword>
<dbReference type="GO" id="GO:0009360">
    <property type="term" value="C:DNA polymerase III complex"/>
    <property type="evidence" value="ECO:0007669"/>
    <property type="project" value="InterPro"/>
</dbReference>
<keyword evidence="6" id="KW-0479">Metal-binding</keyword>
<feature type="compositionally biased region" description="Low complexity" evidence="12">
    <location>
        <begin position="422"/>
        <end position="511"/>
    </location>
</feature>
<feature type="compositionally biased region" description="Low complexity" evidence="12">
    <location>
        <begin position="591"/>
        <end position="608"/>
    </location>
</feature>
<keyword evidence="7" id="KW-0547">Nucleotide-binding</keyword>
<feature type="compositionally biased region" description="Polar residues" evidence="12">
    <location>
        <begin position="563"/>
        <end position="573"/>
    </location>
</feature>
<dbReference type="InterPro" id="IPR027417">
    <property type="entry name" value="P-loop_NTPase"/>
</dbReference>
<dbReference type="Gene3D" id="1.10.8.60">
    <property type="match status" value="1"/>
</dbReference>
<evidence type="ECO:0000256" key="9">
    <source>
        <dbReference type="ARBA" id="ARBA00022840"/>
    </source>
</evidence>
<comment type="caution">
    <text evidence="14">The sequence shown here is derived from an EMBL/GenBank/DDBJ whole genome shotgun (WGS) entry which is preliminary data.</text>
</comment>
<feature type="region of interest" description="Disordered" evidence="12">
    <location>
        <begin position="719"/>
        <end position="1030"/>
    </location>
</feature>
<feature type="domain" description="AAA+ ATPase" evidence="13">
    <location>
        <begin position="34"/>
        <end position="177"/>
    </location>
</feature>
<dbReference type="NCBIfam" id="NF005846">
    <property type="entry name" value="PRK07764.1-6"/>
    <property type="match status" value="1"/>
</dbReference>
<dbReference type="RefSeq" id="WP_066840149.1">
    <property type="nucleotide sequence ID" value="NZ_LSTQ01000023.1"/>
</dbReference>
<evidence type="ECO:0000256" key="2">
    <source>
        <dbReference type="ARBA" id="ARBA00012417"/>
    </source>
</evidence>
<evidence type="ECO:0000259" key="13">
    <source>
        <dbReference type="SMART" id="SM00382"/>
    </source>
</evidence>
<feature type="compositionally biased region" description="Polar residues" evidence="12">
    <location>
        <begin position="820"/>
        <end position="841"/>
    </location>
</feature>
<dbReference type="PANTHER" id="PTHR11669">
    <property type="entry name" value="REPLICATION FACTOR C / DNA POLYMERASE III GAMMA-TAU SUBUNIT"/>
    <property type="match status" value="1"/>
</dbReference>
<feature type="compositionally biased region" description="Low complexity" evidence="12">
    <location>
        <begin position="849"/>
        <end position="873"/>
    </location>
</feature>
<keyword evidence="8" id="KW-0862">Zinc</keyword>
<name>A0A177IF38_9CORY</name>
<dbReference type="Proteomes" id="UP000076947">
    <property type="component" value="Unassembled WGS sequence"/>
</dbReference>
<evidence type="ECO:0000256" key="1">
    <source>
        <dbReference type="ARBA" id="ARBA00006360"/>
    </source>
</evidence>
<gene>
    <name evidence="14" type="ORF">AYJ05_04430</name>
</gene>
<evidence type="ECO:0000256" key="5">
    <source>
        <dbReference type="ARBA" id="ARBA00022705"/>
    </source>
</evidence>
<dbReference type="GO" id="GO:0003887">
    <property type="term" value="F:DNA-directed DNA polymerase activity"/>
    <property type="evidence" value="ECO:0007669"/>
    <property type="project" value="UniProtKB-KW"/>
</dbReference>
<feature type="compositionally biased region" description="Polar residues" evidence="12">
    <location>
        <begin position="936"/>
        <end position="949"/>
    </location>
</feature>
<dbReference type="InterPro" id="IPR012763">
    <property type="entry name" value="DNA_pol_III_sug/sutau_N"/>
</dbReference>
<feature type="compositionally biased region" description="Low complexity" evidence="12">
    <location>
        <begin position="522"/>
        <end position="557"/>
    </location>
</feature>
<dbReference type="SUPFAM" id="SSF48019">
    <property type="entry name" value="post-AAA+ oligomerization domain-like"/>
    <property type="match status" value="1"/>
</dbReference>
<dbReference type="OrthoDB" id="9810148at2"/>
<feature type="region of interest" description="Disordered" evidence="12">
    <location>
        <begin position="372"/>
        <end position="630"/>
    </location>
</feature>
<protein>
    <recommendedName>
        <fullName evidence="2">DNA-directed DNA polymerase</fullName>
        <ecNumber evidence="2">2.7.7.7</ecNumber>
    </recommendedName>
</protein>
<dbReference type="InterPro" id="IPR050238">
    <property type="entry name" value="DNA_Rep/Repair_Clamp_Loader"/>
</dbReference>
<evidence type="ECO:0000256" key="8">
    <source>
        <dbReference type="ARBA" id="ARBA00022833"/>
    </source>
</evidence>
<keyword evidence="15" id="KW-1185">Reference proteome</keyword>
<feature type="compositionally biased region" description="Basic and acidic residues" evidence="12">
    <location>
        <begin position="1015"/>
        <end position="1028"/>
    </location>
</feature>
<dbReference type="Gene3D" id="3.40.50.300">
    <property type="entry name" value="P-loop containing nucleotide triphosphate hydrolases"/>
    <property type="match status" value="1"/>
</dbReference>
<accession>A0A177IF38</accession>
<dbReference type="STRING" id="1705.CA21670_00680"/>
<keyword evidence="3" id="KW-0808">Transferase</keyword>
<proteinExistence type="inferred from homology"/>